<evidence type="ECO:0000256" key="10">
    <source>
        <dbReference type="NCBIfam" id="TIGR01397"/>
    </source>
</evidence>
<dbReference type="InterPro" id="IPR001689">
    <property type="entry name" value="Flag_FliM"/>
</dbReference>
<dbReference type="GO" id="GO:0050918">
    <property type="term" value="P:positive chemotaxis"/>
    <property type="evidence" value="ECO:0007669"/>
    <property type="project" value="TreeGrafter"/>
</dbReference>
<evidence type="ECO:0000259" key="12">
    <source>
        <dbReference type="Pfam" id="PF01052"/>
    </source>
</evidence>
<dbReference type="SUPFAM" id="SSF103039">
    <property type="entry name" value="CheC-like"/>
    <property type="match status" value="1"/>
</dbReference>
<dbReference type="SUPFAM" id="SSF101801">
    <property type="entry name" value="Surface presentation of antigens (SPOA)"/>
    <property type="match status" value="1"/>
</dbReference>
<evidence type="ECO:0000256" key="1">
    <source>
        <dbReference type="ARBA" id="ARBA00011049"/>
    </source>
</evidence>
<sequence>MSNELLSQDEIDALLHGVDSGAVGTGHQAAAPGEVRLYDFKQAGRAIRSRLPGLDALNERFVRNFRTGLFNLLRRAPELTYRGTDVLRFDEYANALPMPASVTRVHMAPLKGTALVVYEPRLVFSTVENFFGGAGRLPTRIDNREFTPTEQRVIQLMLKQTLADLAEAWTPLAPVALSVLPPDPNLATADLMDGRDYIAVSRFSVALEGGGGDLHLAMPYKMLEPVREQLEVSSKRPKAEADAGWSRALRAGLQDADLELSLSIAHRQISLRDLSRLRVGDIIPIELARPVHLEVERTPMFAGEFGVHNGFNAFKVTQVQFPRVPSSNDSPESDLL</sequence>
<keyword evidence="13" id="KW-0966">Cell projection</keyword>
<evidence type="ECO:0000256" key="6">
    <source>
        <dbReference type="ARBA" id="ARBA00022779"/>
    </source>
</evidence>
<dbReference type="GO" id="GO:0009425">
    <property type="term" value="C:bacterial-type flagellum basal body"/>
    <property type="evidence" value="ECO:0007669"/>
    <property type="project" value="UniProtKB-SubCell"/>
</dbReference>
<comment type="similarity">
    <text evidence="1 11">Belongs to the FliM family.</text>
</comment>
<dbReference type="InterPro" id="IPR001543">
    <property type="entry name" value="FliN-like_C"/>
</dbReference>
<dbReference type="PANTHER" id="PTHR30034">
    <property type="entry name" value="FLAGELLAR MOTOR SWITCH PROTEIN FLIM"/>
    <property type="match status" value="1"/>
</dbReference>
<evidence type="ECO:0000256" key="5">
    <source>
        <dbReference type="ARBA" id="ARBA00022519"/>
    </source>
</evidence>
<keyword evidence="7 11" id="KW-0472">Membrane</keyword>
<dbReference type="InterPro" id="IPR036429">
    <property type="entry name" value="SpoA-like_sf"/>
</dbReference>
<evidence type="ECO:0000313" key="14">
    <source>
        <dbReference type="Proteomes" id="UP000294164"/>
    </source>
</evidence>
<dbReference type="Pfam" id="PF02154">
    <property type="entry name" value="FliM"/>
    <property type="match status" value="1"/>
</dbReference>
<comment type="function">
    <text evidence="9 11">FliM is one of three proteins (FliG, FliN, FliM) that forms the rotor-mounted switch complex (C ring), located at the base of the basal body. This complex interacts with the CheY and CheZ chemotaxis proteins, in addition to contacting components of the motor that determine the direction of flagellar rotation.</text>
</comment>
<evidence type="ECO:0000256" key="2">
    <source>
        <dbReference type="ARBA" id="ARBA00021898"/>
    </source>
</evidence>
<dbReference type="Gene3D" id="3.40.1550.10">
    <property type="entry name" value="CheC-like"/>
    <property type="match status" value="1"/>
</dbReference>
<gene>
    <name evidence="13" type="primary">fliM</name>
    <name evidence="13" type="ORF">EA655_03535</name>
</gene>
<evidence type="ECO:0000256" key="11">
    <source>
        <dbReference type="PIRNR" id="PIRNR002888"/>
    </source>
</evidence>
<reference evidence="13 14" key="1">
    <citation type="submission" date="2019-02" db="EMBL/GenBank/DDBJ databases">
        <title>WGS of Pseudoxanthomonas species novum from clinical isolates.</title>
        <authorList>
            <person name="Bernier A.-M."/>
            <person name="Bernard K."/>
            <person name="Vachon A."/>
        </authorList>
    </citation>
    <scope>NUCLEOTIDE SEQUENCE [LARGE SCALE GENOMIC DNA]</scope>
    <source>
        <strain evidence="13 14">NML130969</strain>
    </source>
</reference>
<feature type="domain" description="Flagellar motor switch protein FliN-like C-terminal" evidence="12">
    <location>
        <begin position="253"/>
        <end position="319"/>
    </location>
</feature>
<dbReference type="AlphaFoldDB" id="A0A4Q8M7V0"/>
<dbReference type="Proteomes" id="UP000294164">
    <property type="component" value="Unassembled WGS sequence"/>
</dbReference>
<dbReference type="PIRSF" id="PIRSF002888">
    <property type="entry name" value="FliM"/>
    <property type="match status" value="1"/>
</dbReference>
<evidence type="ECO:0000313" key="13">
    <source>
        <dbReference type="EMBL" id="TAA45286.1"/>
    </source>
</evidence>
<keyword evidence="8 11" id="KW-0975">Bacterial flagellum</keyword>
<dbReference type="RefSeq" id="WP_130533497.1">
    <property type="nucleotide sequence ID" value="NZ_SHMG01000002.1"/>
</dbReference>
<comment type="subcellular location">
    <subcellularLocation>
        <location evidence="11">Cell inner membrane</location>
        <topology evidence="11">Peripheral membrane protein</topology>
    </subcellularLocation>
    <subcellularLocation>
        <location evidence="11">Bacterial flagellum basal body</location>
    </subcellularLocation>
</comment>
<dbReference type="Gene3D" id="2.30.330.10">
    <property type="entry name" value="SpoA-like"/>
    <property type="match status" value="1"/>
</dbReference>
<dbReference type="PRINTS" id="PR00955">
    <property type="entry name" value="FLGMOTORFLIM"/>
</dbReference>
<protein>
    <recommendedName>
        <fullName evidence="2 10">Flagellar motor switch protein FliM</fullName>
    </recommendedName>
</protein>
<keyword evidence="5 11" id="KW-0997">Cell inner membrane</keyword>
<keyword evidence="4 11" id="KW-0145">Chemotaxis</keyword>
<evidence type="ECO:0000256" key="7">
    <source>
        <dbReference type="ARBA" id="ARBA00023136"/>
    </source>
</evidence>
<keyword evidence="6 11" id="KW-0283">Flagellar rotation</keyword>
<dbReference type="Pfam" id="PF01052">
    <property type="entry name" value="FliMN_C"/>
    <property type="match status" value="1"/>
</dbReference>
<dbReference type="OrthoDB" id="9806941at2"/>
<comment type="caution">
    <text evidence="13">The sequence shown here is derived from an EMBL/GenBank/DDBJ whole genome shotgun (WGS) entry which is preliminary data.</text>
</comment>
<dbReference type="PANTHER" id="PTHR30034:SF3">
    <property type="entry name" value="FLAGELLAR MOTOR SWITCH PROTEIN FLIM"/>
    <property type="match status" value="1"/>
</dbReference>
<dbReference type="GO" id="GO:0071978">
    <property type="term" value="P:bacterial-type flagellum-dependent swarming motility"/>
    <property type="evidence" value="ECO:0007669"/>
    <property type="project" value="TreeGrafter"/>
</dbReference>
<keyword evidence="13" id="KW-0282">Flagellum</keyword>
<evidence type="ECO:0000256" key="3">
    <source>
        <dbReference type="ARBA" id="ARBA00022475"/>
    </source>
</evidence>
<dbReference type="EMBL" id="SHMG01000002">
    <property type="protein sequence ID" value="TAA45286.1"/>
    <property type="molecule type" value="Genomic_DNA"/>
</dbReference>
<dbReference type="GO" id="GO:0003774">
    <property type="term" value="F:cytoskeletal motor activity"/>
    <property type="evidence" value="ECO:0007669"/>
    <property type="project" value="InterPro"/>
</dbReference>
<evidence type="ECO:0000256" key="4">
    <source>
        <dbReference type="ARBA" id="ARBA00022500"/>
    </source>
</evidence>
<keyword evidence="13" id="KW-0969">Cilium</keyword>
<evidence type="ECO:0000256" key="9">
    <source>
        <dbReference type="ARBA" id="ARBA00025044"/>
    </source>
</evidence>
<keyword evidence="3 11" id="KW-1003">Cell membrane</keyword>
<evidence type="ECO:0000256" key="8">
    <source>
        <dbReference type="ARBA" id="ARBA00023143"/>
    </source>
</evidence>
<dbReference type="CDD" id="cd17908">
    <property type="entry name" value="FliM"/>
    <property type="match status" value="1"/>
</dbReference>
<proteinExistence type="inferred from homology"/>
<dbReference type="GO" id="GO:0005886">
    <property type="term" value="C:plasma membrane"/>
    <property type="evidence" value="ECO:0007669"/>
    <property type="project" value="UniProtKB-SubCell"/>
</dbReference>
<dbReference type="InterPro" id="IPR028976">
    <property type="entry name" value="CheC-like_sf"/>
</dbReference>
<name>A0A4Q8M7V0_9GAMM</name>
<accession>A0A4Q8M7V0</accession>
<organism evidence="13 14">
    <name type="scientific">Pseudoxanthomonas winnipegensis</name>
    <dbReference type="NCBI Taxonomy" id="2480810"/>
    <lineage>
        <taxon>Bacteria</taxon>
        <taxon>Pseudomonadati</taxon>
        <taxon>Pseudomonadota</taxon>
        <taxon>Gammaproteobacteria</taxon>
        <taxon>Lysobacterales</taxon>
        <taxon>Lysobacteraceae</taxon>
        <taxon>Pseudoxanthomonas</taxon>
    </lineage>
</organism>
<dbReference type="NCBIfam" id="TIGR01397">
    <property type="entry name" value="fliM_switch"/>
    <property type="match status" value="1"/>
</dbReference>